<dbReference type="Pfam" id="PF13354">
    <property type="entry name" value="Beta-lactamase2"/>
    <property type="match status" value="1"/>
</dbReference>
<dbReference type="GO" id="GO:0030655">
    <property type="term" value="P:beta-lactam antibiotic catabolic process"/>
    <property type="evidence" value="ECO:0007669"/>
    <property type="project" value="InterPro"/>
</dbReference>
<keyword evidence="4" id="KW-1185">Reference proteome</keyword>
<gene>
    <name evidence="3" type="ORF">GNZ18_15645</name>
</gene>
<dbReference type="InterPro" id="IPR045155">
    <property type="entry name" value="Beta-lactam_cat"/>
</dbReference>
<dbReference type="InterPro" id="IPR000871">
    <property type="entry name" value="Beta-lactam_class-A"/>
</dbReference>
<dbReference type="EMBL" id="WOFH01000005">
    <property type="protein sequence ID" value="MUN38030.1"/>
    <property type="molecule type" value="Genomic_DNA"/>
</dbReference>
<dbReference type="SUPFAM" id="SSF56601">
    <property type="entry name" value="beta-lactamase/transpeptidase-like"/>
    <property type="match status" value="1"/>
</dbReference>
<comment type="caution">
    <text evidence="3">The sequence shown here is derived from an EMBL/GenBank/DDBJ whole genome shotgun (WGS) entry which is preliminary data.</text>
</comment>
<dbReference type="Proteomes" id="UP000432015">
    <property type="component" value="Unassembled WGS sequence"/>
</dbReference>
<evidence type="ECO:0000313" key="3">
    <source>
        <dbReference type="EMBL" id="MUN38030.1"/>
    </source>
</evidence>
<dbReference type="PANTHER" id="PTHR35333">
    <property type="entry name" value="BETA-LACTAMASE"/>
    <property type="match status" value="1"/>
</dbReference>
<dbReference type="InterPro" id="IPR012338">
    <property type="entry name" value="Beta-lactam/transpept-like"/>
</dbReference>
<feature type="domain" description="Beta-lactamase class A catalytic" evidence="2">
    <location>
        <begin position="71"/>
        <end position="210"/>
    </location>
</feature>
<dbReference type="GO" id="GO:0046677">
    <property type="term" value="P:response to antibiotic"/>
    <property type="evidence" value="ECO:0007669"/>
    <property type="project" value="InterPro"/>
</dbReference>
<evidence type="ECO:0000259" key="2">
    <source>
        <dbReference type="Pfam" id="PF13354"/>
    </source>
</evidence>
<evidence type="ECO:0000313" key="4">
    <source>
        <dbReference type="Proteomes" id="UP000432015"/>
    </source>
</evidence>
<evidence type="ECO:0000256" key="1">
    <source>
        <dbReference type="SAM" id="MobiDB-lite"/>
    </source>
</evidence>
<feature type="region of interest" description="Disordered" evidence="1">
    <location>
        <begin position="238"/>
        <end position="262"/>
    </location>
</feature>
<sequence length="262" mass="28705">MAKTLGSRIRIALADRAGTESVAVLDRKRGIRCAVAAGRHYDSASVVKATILGGLLRQAADEDRSLTATEKSLAQKMVTRSDNDAASRLWRSVGRARMARFLKLAGMSHTTLGPSGYWGLTQITAEDEIALLSRYTRHNELLPDKARAYALGLMNDVIASQRWGAPAGTPAKVTWHVKNGWLPRKGRYWRVHSIGAFDGHGEDYMIVVLTQDTPSMAYGVTTIERVARAVHRTLNPGSRSAEVRNVPDGVWEESDGSVPLDR</sequence>
<reference evidence="3 4" key="1">
    <citation type="submission" date="2019-11" db="EMBL/GenBank/DDBJ databases">
        <authorList>
            <person name="Cao P."/>
        </authorList>
    </citation>
    <scope>NUCLEOTIDE SEQUENCE [LARGE SCALE GENOMIC DNA]</scope>
    <source>
        <strain evidence="3 4">NEAU-AAG5</strain>
    </source>
</reference>
<dbReference type="AlphaFoldDB" id="A0A7K1L0S1"/>
<dbReference type="GO" id="GO:0008800">
    <property type="term" value="F:beta-lactamase activity"/>
    <property type="evidence" value="ECO:0007669"/>
    <property type="project" value="InterPro"/>
</dbReference>
<dbReference type="Gene3D" id="3.40.710.10">
    <property type="entry name" value="DD-peptidase/beta-lactamase superfamily"/>
    <property type="match status" value="1"/>
</dbReference>
<accession>A0A7K1L0S1</accession>
<dbReference type="PANTHER" id="PTHR35333:SF3">
    <property type="entry name" value="BETA-LACTAMASE-TYPE TRANSPEPTIDASE FOLD CONTAINING PROTEIN"/>
    <property type="match status" value="1"/>
</dbReference>
<organism evidence="3 4">
    <name type="scientific">Actinomadura litoris</name>
    <dbReference type="NCBI Taxonomy" id="2678616"/>
    <lineage>
        <taxon>Bacteria</taxon>
        <taxon>Bacillati</taxon>
        <taxon>Actinomycetota</taxon>
        <taxon>Actinomycetes</taxon>
        <taxon>Streptosporangiales</taxon>
        <taxon>Thermomonosporaceae</taxon>
        <taxon>Actinomadura</taxon>
    </lineage>
</organism>
<name>A0A7K1L0S1_9ACTN</name>
<protein>
    <recommendedName>
        <fullName evidence="2">Beta-lactamase class A catalytic domain-containing protein</fullName>
    </recommendedName>
</protein>
<proteinExistence type="predicted"/>